<evidence type="ECO:0000313" key="1">
    <source>
        <dbReference type="EMBL" id="KOG40652.1"/>
    </source>
</evidence>
<gene>
    <name evidence="1" type="ORF">ADK37_08130</name>
</gene>
<name>A0A0L8LRA7_9ACTN</name>
<dbReference type="NCBIfam" id="NF038070">
    <property type="entry name" value="LmbU_fam_TF"/>
    <property type="match status" value="1"/>
</dbReference>
<reference evidence="2" key="1">
    <citation type="submission" date="2015-07" db="EMBL/GenBank/DDBJ databases">
        <authorList>
            <person name="Ju K.-S."/>
            <person name="Doroghazi J.R."/>
            <person name="Metcalf W.W."/>
        </authorList>
    </citation>
    <scope>NUCLEOTIDE SEQUENCE [LARGE SCALE GENOMIC DNA]</scope>
    <source>
        <strain evidence="2">NRRL 2290</strain>
    </source>
</reference>
<sequence>MPGVLSYDEWERAGRQLAGVVDSSSWWLGDWLTYGKDHYADRYQQGIRGAGLQYQTLRNYAWVARRFEMKRRHARLTFQHHAEVASLPAEEQDRWLTRAEERSWTTKQLRSALREARGAEPVKPPGAAALRQLAVPRERYEHWHKAAEHSGVAIDEWVLTTLDSAAERVITTLVVPPEALPQAVSADEPAPGAP</sequence>
<evidence type="ECO:0000313" key="2">
    <source>
        <dbReference type="Proteomes" id="UP000037251"/>
    </source>
</evidence>
<proteinExistence type="predicted"/>
<keyword evidence="2" id="KW-1185">Reference proteome</keyword>
<organism evidence="1 2">
    <name type="scientific">Streptomyces resistomycificus</name>
    <dbReference type="NCBI Taxonomy" id="67356"/>
    <lineage>
        <taxon>Bacteria</taxon>
        <taxon>Bacillati</taxon>
        <taxon>Actinomycetota</taxon>
        <taxon>Actinomycetes</taxon>
        <taxon>Kitasatosporales</taxon>
        <taxon>Streptomycetaceae</taxon>
        <taxon>Streptomyces</taxon>
        <taxon>Streptomyces aurantiacus group</taxon>
    </lineage>
</organism>
<dbReference type="AlphaFoldDB" id="A0A0L8LRA7"/>
<accession>A0A0L8LRA7</accession>
<dbReference type="PATRIC" id="fig|67356.5.peg.1763"/>
<comment type="caution">
    <text evidence="1">The sequence shown here is derived from an EMBL/GenBank/DDBJ whole genome shotgun (WGS) entry which is preliminary data.</text>
</comment>
<dbReference type="InterPro" id="IPR049735">
    <property type="entry name" value="NovE/LmbU-like"/>
</dbReference>
<protein>
    <recommendedName>
        <fullName evidence="3">Antibiotic biosynthesis protein</fullName>
    </recommendedName>
</protein>
<dbReference type="eggNOG" id="ENOG5033AKH">
    <property type="taxonomic scope" value="Bacteria"/>
</dbReference>
<dbReference type="EMBL" id="LGUS01000048">
    <property type="protein sequence ID" value="KOG40652.1"/>
    <property type="molecule type" value="Genomic_DNA"/>
</dbReference>
<dbReference type="Proteomes" id="UP000037251">
    <property type="component" value="Unassembled WGS sequence"/>
</dbReference>
<evidence type="ECO:0008006" key="3">
    <source>
        <dbReference type="Google" id="ProtNLM"/>
    </source>
</evidence>